<evidence type="ECO:0000313" key="2">
    <source>
        <dbReference type="EMBL" id="QHT22790.1"/>
    </source>
</evidence>
<dbReference type="InterPro" id="IPR011051">
    <property type="entry name" value="RmlC_Cupin_sf"/>
</dbReference>
<feature type="domain" description="Sugar 3,4-ketoisomerase QdtA cupin" evidence="1">
    <location>
        <begin position="12"/>
        <end position="134"/>
    </location>
</feature>
<dbReference type="Gene3D" id="2.60.120.10">
    <property type="entry name" value="Jelly Rolls"/>
    <property type="match status" value="1"/>
</dbReference>
<organism evidence="2">
    <name type="scientific">viral metagenome</name>
    <dbReference type="NCBI Taxonomy" id="1070528"/>
    <lineage>
        <taxon>unclassified sequences</taxon>
        <taxon>metagenomes</taxon>
        <taxon>organismal metagenomes</taxon>
    </lineage>
</organism>
<dbReference type="SUPFAM" id="SSF51182">
    <property type="entry name" value="RmlC-like cupins"/>
    <property type="match status" value="1"/>
</dbReference>
<dbReference type="InterPro" id="IPR014710">
    <property type="entry name" value="RmlC-like_jellyroll"/>
</dbReference>
<evidence type="ECO:0000259" key="1">
    <source>
        <dbReference type="Pfam" id="PF05523"/>
    </source>
</evidence>
<dbReference type="InterPro" id="IPR008894">
    <property type="entry name" value="QdtA_cupin_dom"/>
</dbReference>
<dbReference type="EMBL" id="MN739720">
    <property type="protein sequence ID" value="QHT22790.1"/>
    <property type="molecule type" value="Genomic_DNA"/>
</dbReference>
<dbReference type="Pfam" id="PF05523">
    <property type="entry name" value="FdtA"/>
    <property type="match status" value="1"/>
</dbReference>
<reference evidence="2" key="1">
    <citation type="journal article" date="2020" name="Nature">
        <title>Giant virus diversity and host interactions through global metagenomics.</title>
        <authorList>
            <person name="Schulz F."/>
            <person name="Roux S."/>
            <person name="Paez-Espino D."/>
            <person name="Jungbluth S."/>
            <person name="Walsh D.A."/>
            <person name="Denef V.J."/>
            <person name="McMahon K.D."/>
            <person name="Konstantinidis K.T."/>
            <person name="Eloe-Fadrosh E.A."/>
            <person name="Kyrpides N.C."/>
            <person name="Woyke T."/>
        </authorList>
    </citation>
    <scope>NUCLEOTIDE SEQUENCE</scope>
    <source>
        <strain evidence="2">GVMAG-M-3300023179-114</strain>
    </source>
</reference>
<protein>
    <recommendedName>
        <fullName evidence="1">Sugar 3,4-ketoisomerase QdtA cupin domain-containing protein</fullName>
    </recommendedName>
</protein>
<accession>A0A6C0E2G6</accession>
<dbReference type="CDD" id="cd20292">
    <property type="entry name" value="cupin_QdtA-like"/>
    <property type="match status" value="1"/>
</dbReference>
<name>A0A6C0E2G6_9ZZZZ</name>
<proteinExistence type="predicted"/>
<dbReference type="AlphaFoldDB" id="A0A6C0E2G6"/>
<sequence>MITIQKKLPSIITLHENIDSNNRPGKLIAINDYDIGMSIKRIFYLYNFDKDVSINKRGCHAHKTTRQILIMLSGSVEITTKHLNTNEELFFKLSSPNVALDLPPNNYISLFNYTENSVMIVLCDQVFADDVYIR</sequence>